<proteinExistence type="predicted"/>
<dbReference type="Pfam" id="PF02663">
    <property type="entry name" value="FmdE"/>
    <property type="match status" value="1"/>
</dbReference>
<dbReference type="AlphaFoldDB" id="A0A401G2A4"/>
<gene>
    <name evidence="3" type="ORF">DENIS_4330</name>
</gene>
<feature type="chain" id="PRO_5019190295" description="Formylmethanofuran dehydrogenase subunit E domain-containing protein" evidence="1">
    <location>
        <begin position="24"/>
        <end position="360"/>
    </location>
</feature>
<evidence type="ECO:0000313" key="4">
    <source>
        <dbReference type="Proteomes" id="UP000288096"/>
    </source>
</evidence>
<dbReference type="InterPro" id="IPR003814">
    <property type="entry name" value="FmdEsu_dom"/>
</dbReference>
<name>A0A401G2A4_9BACT</name>
<dbReference type="SUPFAM" id="SSF143555">
    <property type="entry name" value="FwdE-like"/>
    <property type="match status" value="1"/>
</dbReference>
<evidence type="ECO:0000313" key="3">
    <source>
        <dbReference type="EMBL" id="GBC63336.1"/>
    </source>
</evidence>
<accession>A0A401G2A4</accession>
<keyword evidence="4" id="KW-1185">Reference proteome</keyword>
<organism evidence="3 4">
    <name type="scientific">Desulfonema ishimotonii</name>
    <dbReference type="NCBI Taxonomy" id="45657"/>
    <lineage>
        <taxon>Bacteria</taxon>
        <taxon>Pseudomonadati</taxon>
        <taxon>Thermodesulfobacteriota</taxon>
        <taxon>Desulfobacteria</taxon>
        <taxon>Desulfobacterales</taxon>
        <taxon>Desulfococcaceae</taxon>
        <taxon>Desulfonema</taxon>
    </lineage>
</organism>
<feature type="domain" description="Formylmethanofuran dehydrogenase subunit E" evidence="2">
    <location>
        <begin position="176"/>
        <end position="238"/>
    </location>
</feature>
<dbReference type="EMBL" id="BEXT01000001">
    <property type="protein sequence ID" value="GBC63336.1"/>
    <property type="molecule type" value="Genomic_DNA"/>
</dbReference>
<protein>
    <recommendedName>
        <fullName evidence="2">Formylmethanofuran dehydrogenase subunit E domain-containing protein</fullName>
    </recommendedName>
</protein>
<reference evidence="4" key="2">
    <citation type="submission" date="2019-01" db="EMBL/GenBank/DDBJ databases">
        <title>Genome sequence of Desulfonema ishimotonii strain Tokyo 01.</title>
        <authorList>
            <person name="Fukui M."/>
        </authorList>
    </citation>
    <scope>NUCLEOTIDE SEQUENCE [LARGE SCALE GENOMIC DNA]</scope>
    <source>
        <strain evidence="4">Tokyo 01</strain>
    </source>
</reference>
<feature type="signal peptide" evidence="1">
    <location>
        <begin position="1"/>
        <end position="23"/>
    </location>
</feature>
<evidence type="ECO:0000256" key="1">
    <source>
        <dbReference type="SAM" id="SignalP"/>
    </source>
</evidence>
<sequence length="360" mass="40802">MKRYVRIVTLLSVLLLSFNCAAAAEKTEIAKLGEQAVATAFAKLSATPGDTGMACLTNAGYVTYRGQSTRILYDVLSEKAGISLGRGNLLPVHTRQDEALWFAFVKKKSATELLMTRVSPGEKGISATEVLNVYVDKEQSFKPFKTVLGQKAFALVTIANGWANGVPEELMNGSLFHDHLCCGVFTGYFTVNFIRKHLPLRDTERYIYIGAPAWCQDDYIMSPLNLTPGKHGYYAMDYPWYRPWKTGEKVYEKLGGIIIRFDSASQTGQAALLRFDWREDDFKQFVGLPDLKLDWKNQPWLHVWYNKFFLSRIDRPEAFVSVLKEKALKSRKDLNRLIKTGANPLKEMLGEDREWVADLN</sequence>
<dbReference type="Gene3D" id="3.30.1330.130">
    <property type="match status" value="1"/>
</dbReference>
<dbReference type="RefSeq" id="WP_166405228.1">
    <property type="nucleotide sequence ID" value="NZ_BEXT01000001.1"/>
</dbReference>
<comment type="caution">
    <text evidence="3">The sequence shown here is derived from an EMBL/GenBank/DDBJ whole genome shotgun (WGS) entry which is preliminary data.</text>
</comment>
<reference evidence="4" key="1">
    <citation type="submission" date="2017-11" db="EMBL/GenBank/DDBJ databases">
        <authorList>
            <person name="Watanabe M."/>
            <person name="Kojima H."/>
        </authorList>
    </citation>
    <scope>NUCLEOTIDE SEQUENCE [LARGE SCALE GENOMIC DNA]</scope>
    <source>
        <strain evidence="4">Tokyo 01</strain>
    </source>
</reference>
<keyword evidence="1" id="KW-0732">Signal</keyword>
<dbReference type="Proteomes" id="UP000288096">
    <property type="component" value="Unassembled WGS sequence"/>
</dbReference>
<evidence type="ECO:0000259" key="2">
    <source>
        <dbReference type="Pfam" id="PF02663"/>
    </source>
</evidence>